<organism evidence="11 12">
    <name type="scientific">Anaerotalea alkaliphila</name>
    <dbReference type="NCBI Taxonomy" id="2662126"/>
    <lineage>
        <taxon>Bacteria</taxon>
        <taxon>Bacillati</taxon>
        <taxon>Bacillota</taxon>
        <taxon>Clostridia</taxon>
        <taxon>Eubacteriales</taxon>
        <taxon>Anaerotalea</taxon>
    </lineage>
</organism>
<dbReference type="Pfam" id="PF02660">
    <property type="entry name" value="G3P_acyltransf"/>
    <property type="match status" value="1"/>
</dbReference>
<evidence type="ECO:0000256" key="8">
    <source>
        <dbReference type="ARBA" id="ARBA00023209"/>
    </source>
</evidence>
<comment type="function">
    <text evidence="10">Catalyzes the transfer of an acyl group from acyl-phosphate (acyl-PO(4)) to glycerol-3-phosphate (G3P) to form lysophosphatidic acid (LPA). This enzyme utilizes acyl-phosphate as fatty acyl donor, but not acyl-CoA or acyl-ACP.</text>
</comment>
<evidence type="ECO:0000256" key="10">
    <source>
        <dbReference type="HAMAP-Rule" id="MF_01043"/>
    </source>
</evidence>
<evidence type="ECO:0000256" key="5">
    <source>
        <dbReference type="ARBA" id="ARBA00022989"/>
    </source>
</evidence>
<comment type="subunit">
    <text evidence="10">Probably interacts with PlsX.</text>
</comment>
<comment type="similarity">
    <text evidence="10">Belongs to the PlsY family.</text>
</comment>
<dbReference type="RefSeq" id="WP_162369033.1">
    <property type="nucleotide sequence ID" value="NZ_JAAEEH010000001.1"/>
</dbReference>
<comment type="caution">
    <text evidence="10">Lacks conserved residue(s) required for the propagation of feature annotation.</text>
</comment>
<dbReference type="GO" id="GO:0005886">
    <property type="term" value="C:plasma membrane"/>
    <property type="evidence" value="ECO:0007669"/>
    <property type="project" value="UniProtKB-SubCell"/>
</dbReference>
<keyword evidence="7 10" id="KW-0472">Membrane</keyword>
<keyword evidence="2 10" id="KW-0444">Lipid biosynthesis</keyword>
<dbReference type="HAMAP" id="MF_01043">
    <property type="entry name" value="PlsY"/>
    <property type="match status" value="1"/>
</dbReference>
<comment type="caution">
    <text evidence="11">The sequence shown here is derived from an EMBL/GenBank/DDBJ whole genome shotgun (WGS) entry which is preliminary data.</text>
</comment>
<comment type="catalytic activity">
    <reaction evidence="10">
        <text>an acyl phosphate + sn-glycerol 3-phosphate = a 1-acyl-sn-glycero-3-phosphate + phosphate</text>
        <dbReference type="Rhea" id="RHEA:34075"/>
        <dbReference type="ChEBI" id="CHEBI:43474"/>
        <dbReference type="ChEBI" id="CHEBI:57597"/>
        <dbReference type="ChEBI" id="CHEBI:57970"/>
        <dbReference type="ChEBI" id="CHEBI:59918"/>
        <dbReference type="EC" id="2.3.1.275"/>
    </reaction>
</comment>
<evidence type="ECO:0000256" key="9">
    <source>
        <dbReference type="ARBA" id="ARBA00023264"/>
    </source>
</evidence>
<comment type="subcellular location">
    <subcellularLocation>
        <location evidence="10">Cell membrane</location>
        <topology evidence="10">Multi-pass membrane protein</topology>
    </subcellularLocation>
</comment>
<feature type="transmembrane region" description="Helical" evidence="10">
    <location>
        <begin position="111"/>
        <end position="132"/>
    </location>
</feature>
<gene>
    <name evidence="10 11" type="primary">plsY</name>
    <name evidence="11" type="ORF">GXN74_00950</name>
</gene>
<comment type="pathway">
    <text evidence="10">Lipid metabolism; phospholipid metabolism.</text>
</comment>
<dbReference type="EC" id="2.3.1.275" evidence="10"/>
<sequence>MILRLTSMLVGYLLGCFQTAYIIGKLAMKTDIREMGSKNAGTTNAVRVFGWKFGFLTFLGDISKAVAAVLVMSALYQDPKAGLYAGLGVVLGHNWPVFLKFKGGKGIASTVGALLALDYRIGLGAILFMILVVAVTRYVSLASILMALSIPAAFAWLGHDREVVAVGVAFAALAIYRHRENIARLLQGRENKLGKKKEGKP</sequence>
<keyword evidence="9 10" id="KW-1208">Phospholipid metabolism</keyword>
<evidence type="ECO:0000256" key="4">
    <source>
        <dbReference type="ARBA" id="ARBA00022692"/>
    </source>
</evidence>
<proteinExistence type="inferred from homology"/>
<keyword evidence="3 10" id="KW-0808">Transferase</keyword>
<dbReference type="PANTHER" id="PTHR30309">
    <property type="entry name" value="INNER MEMBRANE PROTEIN YGIH"/>
    <property type="match status" value="1"/>
</dbReference>
<protein>
    <recommendedName>
        <fullName evidence="10">Glycerol-3-phosphate acyltransferase</fullName>
    </recommendedName>
    <alternativeName>
        <fullName evidence="10">Acyl-PO4 G3P acyltransferase</fullName>
    </alternativeName>
    <alternativeName>
        <fullName evidence="10">Acyl-phosphate--glycerol-3-phosphate acyltransferase</fullName>
    </alternativeName>
    <alternativeName>
        <fullName evidence="10">G3P acyltransferase</fullName>
        <shortName evidence="10">GPAT</shortName>
        <ecNumber evidence="10">2.3.1.275</ecNumber>
    </alternativeName>
    <alternativeName>
        <fullName evidence="10">Lysophosphatidic acid synthase</fullName>
        <shortName evidence="10">LPA synthase</shortName>
    </alternativeName>
</protein>
<dbReference type="GO" id="GO:0008654">
    <property type="term" value="P:phospholipid biosynthetic process"/>
    <property type="evidence" value="ECO:0007669"/>
    <property type="project" value="UniProtKB-UniRule"/>
</dbReference>
<evidence type="ECO:0000256" key="2">
    <source>
        <dbReference type="ARBA" id="ARBA00022516"/>
    </source>
</evidence>
<dbReference type="Proteomes" id="UP000461585">
    <property type="component" value="Unassembled WGS sequence"/>
</dbReference>
<evidence type="ECO:0000256" key="7">
    <source>
        <dbReference type="ARBA" id="ARBA00023136"/>
    </source>
</evidence>
<dbReference type="GO" id="GO:0043772">
    <property type="term" value="F:acyl-phosphate glycerol-3-phosphate acyltransferase activity"/>
    <property type="evidence" value="ECO:0007669"/>
    <property type="project" value="UniProtKB-UniRule"/>
</dbReference>
<reference evidence="11 12" key="1">
    <citation type="submission" date="2020-01" db="EMBL/GenBank/DDBJ databases">
        <title>Anaeroalcalibacter tamaniensis gen. nov., sp. nov., moderately halophilic strictly anaerobic fermenter bacterium from mud volcano of Taman peninsula.</title>
        <authorList>
            <person name="Frolova A."/>
            <person name="Merkel A.Y."/>
            <person name="Slobodkin A.I."/>
        </authorList>
    </citation>
    <scope>NUCLEOTIDE SEQUENCE [LARGE SCALE GENOMIC DNA]</scope>
    <source>
        <strain evidence="11 12">F-3ap</strain>
    </source>
</reference>
<evidence type="ECO:0000313" key="12">
    <source>
        <dbReference type="Proteomes" id="UP000461585"/>
    </source>
</evidence>
<keyword evidence="4 10" id="KW-0812">Transmembrane</keyword>
<keyword evidence="6 10" id="KW-0443">Lipid metabolism</keyword>
<keyword evidence="12" id="KW-1185">Reference proteome</keyword>
<accession>A0A7X5KLV3</accession>
<dbReference type="SMART" id="SM01207">
    <property type="entry name" value="G3P_acyltransf"/>
    <property type="match status" value="1"/>
</dbReference>
<feature type="transmembrane region" description="Helical" evidence="10">
    <location>
        <begin position="6"/>
        <end position="28"/>
    </location>
</feature>
<dbReference type="AlphaFoldDB" id="A0A7X5KLV3"/>
<dbReference type="UniPathway" id="UPA00085"/>
<keyword evidence="1 10" id="KW-1003">Cell membrane</keyword>
<dbReference type="PANTHER" id="PTHR30309:SF0">
    <property type="entry name" value="GLYCEROL-3-PHOSPHATE ACYLTRANSFERASE-RELATED"/>
    <property type="match status" value="1"/>
</dbReference>
<name>A0A7X5KLV3_9FIRM</name>
<evidence type="ECO:0000313" key="11">
    <source>
        <dbReference type="EMBL" id="NDL66314.1"/>
    </source>
</evidence>
<evidence type="ECO:0000256" key="6">
    <source>
        <dbReference type="ARBA" id="ARBA00023098"/>
    </source>
</evidence>
<evidence type="ECO:0000256" key="3">
    <source>
        <dbReference type="ARBA" id="ARBA00022679"/>
    </source>
</evidence>
<keyword evidence="8 10" id="KW-0594">Phospholipid biosynthesis</keyword>
<dbReference type="EMBL" id="JAAEEH010000001">
    <property type="protein sequence ID" value="NDL66314.1"/>
    <property type="molecule type" value="Genomic_DNA"/>
</dbReference>
<dbReference type="InterPro" id="IPR003811">
    <property type="entry name" value="G3P_acylTferase_PlsY"/>
</dbReference>
<keyword evidence="11" id="KW-0012">Acyltransferase</keyword>
<keyword evidence="5 10" id="KW-1133">Transmembrane helix</keyword>
<evidence type="ECO:0000256" key="1">
    <source>
        <dbReference type="ARBA" id="ARBA00022475"/>
    </source>
</evidence>
<feature type="transmembrane region" description="Helical" evidence="10">
    <location>
        <begin position="49"/>
        <end position="75"/>
    </location>
</feature>
<dbReference type="NCBIfam" id="TIGR00023">
    <property type="entry name" value="glycerol-3-phosphate 1-O-acyltransferase PlsY"/>
    <property type="match status" value="1"/>
</dbReference>